<feature type="domain" description="N-acetyltransferase" evidence="9">
    <location>
        <begin position="141"/>
        <end position="272"/>
    </location>
</feature>
<dbReference type="InterPro" id="IPR015943">
    <property type="entry name" value="WD40/YVTN_repeat-like_dom_sf"/>
</dbReference>
<reference evidence="10 11" key="1">
    <citation type="submission" date="2020-01" db="EMBL/GenBank/DDBJ databases">
        <authorList>
            <person name="Gupta K D."/>
        </authorList>
    </citation>
    <scope>NUCLEOTIDE SEQUENCE [LARGE SCALE GENOMIC DNA]</scope>
</reference>
<dbReference type="InterPro" id="IPR059179">
    <property type="entry name" value="MLKL-like_MCAfunc"/>
</dbReference>
<accession>A0A8S0Y0B2</accession>
<dbReference type="InterPro" id="IPR036322">
    <property type="entry name" value="WD40_repeat_dom_sf"/>
</dbReference>
<name>A0A8S0Y0B2_CYCAE</name>
<dbReference type="Gene3D" id="1.20.930.20">
    <property type="entry name" value="Adaptor protein Cbl, N-terminal domain"/>
    <property type="match status" value="1"/>
</dbReference>
<dbReference type="InterPro" id="IPR016181">
    <property type="entry name" value="Acyl_CoA_acyltransferase"/>
</dbReference>
<dbReference type="CDD" id="cd21037">
    <property type="entry name" value="MLKL_NTD"/>
    <property type="match status" value="1"/>
</dbReference>
<sequence>MIQMEESQRTWQAFPSRLLFGLVHAILPALGNSKGPCARLYLYSGASAYKIRTMTAPELFYTIRKLETMDNKESKQADAFLAAAFENDKFTDVATGGDRAIFGPFWRSLMVAGLHGGEVYVAEHATEKVIIAAAVWYGPGRALYDSSDQREKAWPICADRFRPEITKWWETYLLPKYASFCEEAFGEGVKLASWHLQAFAVEPKFQHKGIARTLIEKMKQKACMDGIPLTLEATADYNVDIYKRLGFSVKGETSSSISRPLPSHQSNIQLIDAEQFFNIDIATICKRWPKTAIISSLTLPTLFEHDSTLLPSTWMSNIVQQCLNLQPVPGLSFAFSIFQSIVLHVEEAQASQEQLNSLAQSVAILLQTLNKQFHAGKLGESAASTELADLNTLLQDISAFVRKHASLSFFQILFVKAQTVASIENYQARLTATIAAFQISALVNIQQWQERNDKARAKDRRSLNLRLNQLAADNLRLMEVLDIKKNSPTALMVSLHRRIEEKQGEKEDLQFFTHSLRCLTRVSGQQVDIKPWTISPYDVEFGPLIGSGGFGKVYRGTWNKMEVALKVMKNSEDITPRAAAVRREVDTWSKLRHPHILQFLGANILNEEPFIVMPLIKNGNARDYIDEHPECDCLKLIHQISLGLVYLHSNHVIHGDLKGVNVLIDEGERALLCDFGLARIKADINSRSTGDTSGFMGSQNWMAPELFQGRSLKVECDVYSFGMTIYELYARDIPLGNLAPGILRQVVVQNHVRPDRPDARDAPQLSDEVWTIAQRCWNSDPAARPRATSLCEELAALLSRPSRARPARAAPPPPQAMPTPQFSPTAPQLALTPPSAAQHAPHPLRPARQSSATSSKVPPNILLWNQHPSNASSSTSTVSLASSSKSGGPPQYRNETPTQRSHERPAQTSPTSLSPSPIVSSGSSTSSIKPASRIGTFFRNTAMDKPYKRFVTMRNPARVTCLVQSPDGNELIAGLATGYFECWSASDGTLLHPASESICRPFIGGRLSCIAYSRAPLRGRDTTATAIYVVGSESGVVAHHPAMGGFTRTFNDNSSPIVCIDANSKRMATLTRSHEVVSWGVSEHKQHKARIRRLHRISPAACTCGAFSPDGTRVVSGTSSGMLLLSDPASGKLVGQPLTLPGAGVRALAFSPDGNKLLASYGTGDIRLWDISSGKSKIIEPAGTAMPPPSRQIPVAFSPDGSRIAIPVFTGGPPATKVVRVLDSGSGKVLANAVLDGCPEEDVQTIHISITNKRLILSFVDVPEVKMFIWE</sequence>
<feature type="binding site" evidence="5">
    <location>
        <position position="566"/>
    </location>
    <ligand>
        <name>ATP</name>
        <dbReference type="ChEBI" id="CHEBI:30616"/>
    </ligand>
</feature>
<gene>
    <name evidence="10" type="ORF">AAE3_LOCUS12854</name>
</gene>
<dbReference type="GO" id="GO:0016747">
    <property type="term" value="F:acyltransferase activity, transferring groups other than amino-acyl groups"/>
    <property type="evidence" value="ECO:0007669"/>
    <property type="project" value="InterPro"/>
</dbReference>
<evidence type="ECO:0000259" key="8">
    <source>
        <dbReference type="PROSITE" id="PS50011"/>
    </source>
</evidence>
<dbReference type="PROSITE" id="PS00108">
    <property type="entry name" value="PROTEIN_KINASE_ST"/>
    <property type="match status" value="1"/>
</dbReference>
<dbReference type="Pfam" id="PF07714">
    <property type="entry name" value="PK_Tyr_Ser-Thr"/>
    <property type="match status" value="1"/>
</dbReference>
<dbReference type="GO" id="GO:0005524">
    <property type="term" value="F:ATP binding"/>
    <property type="evidence" value="ECO:0007669"/>
    <property type="project" value="UniProtKB-UniRule"/>
</dbReference>
<feature type="compositionally biased region" description="Low complexity" evidence="6">
    <location>
        <begin position="908"/>
        <end position="927"/>
    </location>
</feature>
<keyword evidence="3 5" id="KW-0067">ATP-binding</keyword>
<dbReference type="InterPro" id="IPR000182">
    <property type="entry name" value="GNAT_dom"/>
</dbReference>
<dbReference type="CDD" id="cd04301">
    <property type="entry name" value="NAT_SF"/>
    <property type="match status" value="1"/>
</dbReference>
<evidence type="ECO:0000313" key="11">
    <source>
        <dbReference type="Proteomes" id="UP000467700"/>
    </source>
</evidence>
<evidence type="ECO:0000256" key="5">
    <source>
        <dbReference type="PROSITE-ProRule" id="PRU10141"/>
    </source>
</evidence>
<keyword evidence="7" id="KW-0732">Signal</keyword>
<feature type="compositionally biased region" description="Polar residues" evidence="6">
    <location>
        <begin position="848"/>
        <end position="857"/>
    </location>
</feature>
<dbReference type="PROSITE" id="PS50082">
    <property type="entry name" value="WD_REPEATS_2"/>
    <property type="match status" value="1"/>
</dbReference>
<dbReference type="GO" id="GO:0007166">
    <property type="term" value="P:cell surface receptor signaling pathway"/>
    <property type="evidence" value="ECO:0007669"/>
    <property type="project" value="InterPro"/>
</dbReference>
<organism evidence="10 11">
    <name type="scientific">Cyclocybe aegerita</name>
    <name type="common">Black poplar mushroom</name>
    <name type="synonym">Agrocybe aegerita</name>
    <dbReference type="NCBI Taxonomy" id="1973307"/>
    <lineage>
        <taxon>Eukaryota</taxon>
        <taxon>Fungi</taxon>
        <taxon>Dikarya</taxon>
        <taxon>Basidiomycota</taxon>
        <taxon>Agaricomycotina</taxon>
        <taxon>Agaricomycetes</taxon>
        <taxon>Agaricomycetidae</taxon>
        <taxon>Agaricales</taxon>
        <taxon>Agaricineae</taxon>
        <taxon>Bolbitiaceae</taxon>
        <taxon>Cyclocybe</taxon>
    </lineage>
</organism>
<keyword evidence="1" id="KW-0723">Serine/threonine-protein kinase</keyword>
<dbReference type="InterPro" id="IPR011009">
    <property type="entry name" value="Kinase-like_dom_sf"/>
</dbReference>
<evidence type="ECO:0000256" key="4">
    <source>
        <dbReference type="PROSITE-ProRule" id="PRU00221"/>
    </source>
</evidence>
<dbReference type="OrthoDB" id="10261027at2759"/>
<evidence type="ECO:0000259" key="9">
    <source>
        <dbReference type="PROSITE" id="PS51186"/>
    </source>
</evidence>
<keyword evidence="1" id="KW-0808">Transferase</keyword>
<dbReference type="GO" id="GO:0004674">
    <property type="term" value="F:protein serine/threonine kinase activity"/>
    <property type="evidence" value="ECO:0007669"/>
    <property type="project" value="UniProtKB-KW"/>
</dbReference>
<dbReference type="PANTHER" id="PTHR44329:SF298">
    <property type="entry name" value="MIXED LINEAGE KINASE DOMAIN-LIKE PROTEIN"/>
    <property type="match status" value="1"/>
</dbReference>
<feature type="compositionally biased region" description="Low complexity" evidence="6">
    <location>
        <begin position="869"/>
        <end position="886"/>
    </location>
</feature>
<dbReference type="InterPro" id="IPR008271">
    <property type="entry name" value="Ser/Thr_kinase_AS"/>
</dbReference>
<evidence type="ECO:0000313" key="10">
    <source>
        <dbReference type="EMBL" id="CAA7270611.1"/>
    </source>
</evidence>
<feature type="chain" id="PRO_5035795226" evidence="7">
    <location>
        <begin position="34"/>
        <end position="1271"/>
    </location>
</feature>
<keyword evidence="2 5" id="KW-0547">Nucleotide-binding</keyword>
<keyword evidence="4" id="KW-0853">WD repeat</keyword>
<dbReference type="CDD" id="cd13999">
    <property type="entry name" value="STKc_MAP3K-like"/>
    <property type="match status" value="1"/>
</dbReference>
<comment type="caution">
    <text evidence="10">The sequence shown here is derived from an EMBL/GenBank/DDBJ whole genome shotgun (WGS) entry which is preliminary data.</text>
</comment>
<dbReference type="PROSITE" id="PS50294">
    <property type="entry name" value="WD_REPEATS_REGION"/>
    <property type="match status" value="1"/>
</dbReference>
<dbReference type="PANTHER" id="PTHR44329">
    <property type="entry name" value="SERINE/THREONINE-PROTEIN KINASE TNNI3K-RELATED"/>
    <property type="match status" value="1"/>
</dbReference>
<dbReference type="SMART" id="SM00320">
    <property type="entry name" value="WD40"/>
    <property type="match status" value="3"/>
</dbReference>
<feature type="repeat" description="WD" evidence="4">
    <location>
        <begin position="1138"/>
        <end position="1179"/>
    </location>
</feature>
<dbReference type="InterPro" id="IPR001680">
    <property type="entry name" value="WD40_rpt"/>
</dbReference>
<feature type="signal peptide" evidence="7">
    <location>
        <begin position="1"/>
        <end position="33"/>
    </location>
</feature>
<dbReference type="Gene3D" id="3.40.630.30">
    <property type="match status" value="1"/>
</dbReference>
<feature type="region of interest" description="Disordered" evidence="6">
    <location>
        <begin position="801"/>
        <end position="930"/>
    </location>
</feature>
<dbReference type="Gene3D" id="1.10.510.10">
    <property type="entry name" value="Transferase(Phosphotransferase) domain 1"/>
    <property type="match status" value="1"/>
</dbReference>
<dbReference type="PROSITE" id="PS00107">
    <property type="entry name" value="PROTEIN_KINASE_ATP"/>
    <property type="match status" value="1"/>
</dbReference>
<evidence type="ECO:0000256" key="3">
    <source>
        <dbReference type="ARBA" id="ARBA00022840"/>
    </source>
</evidence>
<evidence type="ECO:0000256" key="6">
    <source>
        <dbReference type="SAM" id="MobiDB-lite"/>
    </source>
</evidence>
<evidence type="ECO:0000256" key="7">
    <source>
        <dbReference type="SAM" id="SignalP"/>
    </source>
</evidence>
<dbReference type="SUPFAM" id="SSF50978">
    <property type="entry name" value="WD40 repeat-like"/>
    <property type="match status" value="1"/>
</dbReference>
<dbReference type="InterPro" id="IPR017441">
    <property type="entry name" value="Protein_kinase_ATP_BS"/>
</dbReference>
<feature type="domain" description="Protein kinase" evidence="8">
    <location>
        <begin position="539"/>
        <end position="798"/>
    </location>
</feature>
<evidence type="ECO:0000256" key="2">
    <source>
        <dbReference type="ARBA" id="ARBA00022741"/>
    </source>
</evidence>
<dbReference type="InterPro" id="IPR036537">
    <property type="entry name" value="Adaptor_Cbl_N_dom_sf"/>
</dbReference>
<dbReference type="AlphaFoldDB" id="A0A8S0Y0B2"/>
<dbReference type="InterPro" id="IPR000719">
    <property type="entry name" value="Prot_kinase_dom"/>
</dbReference>
<keyword evidence="1" id="KW-0418">Kinase</keyword>
<dbReference type="Proteomes" id="UP000467700">
    <property type="component" value="Unassembled WGS sequence"/>
</dbReference>
<dbReference type="InterPro" id="IPR051681">
    <property type="entry name" value="Ser/Thr_Kinases-Pseudokinases"/>
</dbReference>
<protein>
    <submittedName>
        <fullName evidence="10">Uncharacterized protein</fullName>
    </submittedName>
</protein>
<dbReference type="InterPro" id="IPR001245">
    <property type="entry name" value="Ser-Thr/Tyr_kinase_cat_dom"/>
</dbReference>
<keyword evidence="11" id="KW-1185">Reference proteome</keyword>
<dbReference type="SMART" id="SM00220">
    <property type="entry name" value="S_TKc"/>
    <property type="match status" value="1"/>
</dbReference>
<dbReference type="PROSITE" id="PS51186">
    <property type="entry name" value="GNAT"/>
    <property type="match status" value="1"/>
</dbReference>
<dbReference type="EMBL" id="CACVBS010000092">
    <property type="protein sequence ID" value="CAA7270611.1"/>
    <property type="molecule type" value="Genomic_DNA"/>
</dbReference>
<dbReference type="Pfam" id="PF00400">
    <property type="entry name" value="WD40"/>
    <property type="match status" value="1"/>
</dbReference>
<dbReference type="Gene3D" id="2.130.10.10">
    <property type="entry name" value="YVTN repeat-like/Quinoprotein amine dehydrogenase"/>
    <property type="match status" value="1"/>
</dbReference>
<dbReference type="SUPFAM" id="SSF55729">
    <property type="entry name" value="Acyl-CoA N-acyltransferases (Nat)"/>
    <property type="match status" value="1"/>
</dbReference>
<dbReference type="Pfam" id="PF13673">
    <property type="entry name" value="Acetyltransf_10"/>
    <property type="match status" value="1"/>
</dbReference>
<dbReference type="SUPFAM" id="SSF56112">
    <property type="entry name" value="Protein kinase-like (PK-like)"/>
    <property type="match status" value="1"/>
</dbReference>
<proteinExistence type="predicted"/>
<evidence type="ECO:0000256" key="1">
    <source>
        <dbReference type="ARBA" id="ARBA00022527"/>
    </source>
</evidence>
<dbReference type="PROSITE" id="PS50011">
    <property type="entry name" value="PROTEIN_KINASE_DOM"/>
    <property type="match status" value="1"/>
</dbReference>